<name>A0ABQ9YBL1_9EUKA</name>
<accession>A0ABQ9YBL1</accession>
<reference evidence="1 2" key="1">
    <citation type="journal article" date="2022" name="bioRxiv">
        <title>Genomics of Preaxostyla Flagellates Illuminates Evolutionary Transitions and the Path Towards Mitochondrial Loss.</title>
        <authorList>
            <person name="Novak L.V.F."/>
            <person name="Treitli S.C."/>
            <person name="Pyrih J."/>
            <person name="Halakuc P."/>
            <person name="Pipaliya S.V."/>
            <person name="Vacek V."/>
            <person name="Brzon O."/>
            <person name="Soukal P."/>
            <person name="Eme L."/>
            <person name="Dacks J.B."/>
            <person name="Karnkowska A."/>
            <person name="Elias M."/>
            <person name="Hampl V."/>
        </authorList>
    </citation>
    <scope>NUCLEOTIDE SEQUENCE [LARGE SCALE GENOMIC DNA]</scope>
    <source>
        <strain evidence="1">NAU3</strain>
        <tissue evidence="1">Gut</tissue>
    </source>
</reference>
<dbReference type="Proteomes" id="UP001281761">
    <property type="component" value="Unassembled WGS sequence"/>
</dbReference>
<sequence>MNNPAASETETFDQLLSLHDERNTSDTLVSLLSLSPPTISDSHFDPTIPFIQSTFVFVPFDFCLIPSPPFPMKWSPSTTVCTTMFDRGPCVTNTTSSTSPNISAPISAPITQCPFFPFPKQFST</sequence>
<organism evidence="1 2">
    <name type="scientific">Blattamonas nauphoetae</name>
    <dbReference type="NCBI Taxonomy" id="2049346"/>
    <lineage>
        <taxon>Eukaryota</taxon>
        <taxon>Metamonada</taxon>
        <taxon>Preaxostyla</taxon>
        <taxon>Oxymonadida</taxon>
        <taxon>Blattamonas</taxon>
    </lineage>
</organism>
<evidence type="ECO:0000313" key="1">
    <source>
        <dbReference type="EMBL" id="KAK2961110.1"/>
    </source>
</evidence>
<proteinExistence type="predicted"/>
<comment type="caution">
    <text evidence="1">The sequence shown here is derived from an EMBL/GenBank/DDBJ whole genome shotgun (WGS) entry which is preliminary data.</text>
</comment>
<gene>
    <name evidence="1" type="ORF">BLNAU_3878</name>
</gene>
<keyword evidence="2" id="KW-1185">Reference proteome</keyword>
<dbReference type="EMBL" id="JARBJD010000018">
    <property type="protein sequence ID" value="KAK2961110.1"/>
    <property type="molecule type" value="Genomic_DNA"/>
</dbReference>
<protein>
    <submittedName>
        <fullName evidence="1">Uncharacterized protein</fullName>
    </submittedName>
</protein>
<evidence type="ECO:0000313" key="2">
    <source>
        <dbReference type="Proteomes" id="UP001281761"/>
    </source>
</evidence>